<evidence type="ECO:0000256" key="1">
    <source>
        <dbReference type="SAM" id="MobiDB-lite"/>
    </source>
</evidence>
<gene>
    <name evidence="2" type="ORF">ABB30_02770</name>
</gene>
<comment type="caution">
    <text evidence="2">The sequence shown here is derived from an EMBL/GenBank/DDBJ whole genome shotgun (WGS) entry which is preliminary data.</text>
</comment>
<dbReference type="AlphaFoldDB" id="A0A0R0DMU8"/>
<protein>
    <submittedName>
        <fullName evidence="2">Uncharacterized protein</fullName>
    </submittedName>
</protein>
<dbReference type="EMBL" id="LDJM01000007">
    <property type="protein sequence ID" value="KRG78968.1"/>
    <property type="molecule type" value="Genomic_DNA"/>
</dbReference>
<accession>A0A0R0DMU8</accession>
<organism evidence="2 3">
    <name type="scientific">Stenotrophomonas ginsengisoli</name>
    <dbReference type="NCBI Taxonomy" id="336566"/>
    <lineage>
        <taxon>Bacteria</taxon>
        <taxon>Pseudomonadati</taxon>
        <taxon>Pseudomonadota</taxon>
        <taxon>Gammaproteobacteria</taxon>
        <taxon>Lysobacterales</taxon>
        <taxon>Lysobacteraceae</taxon>
        <taxon>Stenotrophomonas</taxon>
    </lineage>
</organism>
<evidence type="ECO:0000313" key="3">
    <source>
        <dbReference type="Proteomes" id="UP000050956"/>
    </source>
</evidence>
<dbReference type="STRING" id="336566.ABB30_02770"/>
<sequence>MEAKQGIASGEHTEILAARLTAEAAERKQGITHVEMGHDGQIKVIERHYAFDEGRCFSVNASEAMSQSMAQSSARWLDARSPHYSVDQPAVVRTEEQWLALSKLNLADQAMFSAIRGKTPAHIGDDTVAHAMTEAKSNGIHDASRIDSVAMFGNSLHVTGTIPGFRGSADVTAPVPSLMQSVSVNDSQNQECQQQLAQAQQQEQERVQGQARSISMG</sequence>
<keyword evidence="3" id="KW-1185">Reference proteome</keyword>
<feature type="compositionally biased region" description="Low complexity" evidence="1">
    <location>
        <begin position="189"/>
        <end position="211"/>
    </location>
</feature>
<name>A0A0R0DMU8_9GAMM</name>
<proteinExistence type="predicted"/>
<dbReference type="Proteomes" id="UP000050956">
    <property type="component" value="Unassembled WGS sequence"/>
</dbReference>
<reference evidence="2 3" key="1">
    <citation type="submission" date="2015-05" db="EMBL/GenBank/DDBJ databases">
        <title>Genome sequencing and analysis of members of genus Stenotrophomonas.</title>
        <authorList>
            <person name="Patil P.P."/>
            <person name="Midha S."/>
            <person name="Patil P.B."/>
        </authorList>
    </citation>
    <scope>NUCLEOTIDE SEQUENCE [LARGE SCALE GENOMIC DNA]</scope>
    <source>
        <strain evidence="2 3">DSM 24757</strain>
    </source>
</reference>
<evidence type="ECO:0000313" key="2">
    <source>
        <dbReference type="EMBL" id="KRG78968.1"/>
    </source>
</evidence>
<dbReference type="PATRIC" id="fig|336566.3.peg.2962"/>
<feature type="region of interest" description="Disordered" evidence="1">
    <location>
        <begin position="189"/>
        <end position="217"/>
    </location>
</feature>